<dbReference type="EMBL" id="BMQC01000001">
    <property type="protein sequence ID" value="GGK14630.1"/>
    <property type="molecule type" value="Genomic_DNA"/>
</dbReference>
<dbReference type="Proteomes" id="UP000662200">
    <property type="component" value="Unassembled WGS sequence"/>
</dbReference>
<accession>A0A8J3FHJ1</accession>
<gene>
    <name evidence="2" type="ORF">GCM10010124_03990</name>
</gene>
<dbReference type="InterPro" id="IPR023393">
    <property type="entry name" value="START-like_dom_sf"/>
</dbReference>
<organism evidence="2 3">
    <name type="scientific">Pilimelia terevasa</name>
    <dbReference type="NCBI Taxonomy" id="53372"/>
    <lineage>
        <taxon>Bacteria</taxon>
        <taxon>Bacillati</taxon>
        <taxon>Actinomycetota</taxon>
        <taxon>Actinomycetes</taxon>
        <taxon>Micromonosporales</taxon>
        <taxon>Micromonosporaceae</taxon>
        <taxon>Pilimelia</taxon>
    </lineage>
</organism>
<dbReference type="InterPro" id="IPR005031">
    <property type="entry name" value="COQ10_START"/>
</dbReference>
<reference evidence="2" key="2">
    <citation type="submission" date="2020-09" db="EMBL/GenBank/DDBJ databases">
        <authorList>
            <person name="Sun Q."/>
            <person name="Ohkuma M."/>
        </authorList>
    </citation>
    <scope>NUCLEOTIDE SEQUENCE</scope>
    <source>
        <strain evidence="2">JCM 3091</strain>
    </source>
</reference>
<evidence type="ECO:0000313" key="3">
    <source>
        <dbReference type="Proteomes" id="UP000662200"/>
    </source>
</evidence>
<evidence type="ECO:0000313" key="2">
    <source>
        <dbReference type="EMBL" id="GGK14630.1"/>
    </source>
</evidence>
<dbReference type="SUPFAM" id="SSF55961">
    <property type="entry name" value="Bet v1-like"/>
    <property type="match status" value="1"/>
</dbReference>
<dbReference type="AlphaFoldDB" id="A0A8J3FHJ1"/>
<feature type="domain" description="Coenzyme Q-binding protein COQ10 START" evidence="1">
    <location>
        <begin position="10"/>
        <end position="129"/>
    </location>
</feature>
<protein>
    <submittedName>
        <fullName evidence="2">Cyclase</fullName>
    </submittedName>
</protein>
<name>A0A8J3FHJ1_9ACTN</name>
<proteinExistence type="predicted"/>
<keyword evidence="3" id="KW-1185">Reference proteome</keyword>
<dbReference type="InterPro" id="IPR047137">
    <property type="entry name" value="ORF3"/>
</dbReference>
<dbReference type="RefSeq" id="WP_189112387.1">
    <property type="nucleotide sequence ID" value="NZ_BMQC01000001.1"/>
</dbReference>
<sequence length="147" mass="16634">MTSVTESVEVAVPVRTAYNQWTQFEEFPEFMAGVEEVRQLSDRTTHWRTKIAGVEREFDAEIVEQVPDQRVAWMAQGVTHAGEVTFEPLGADRTRVTAKMDFEPEGAVEQVGDKLGMVDHRVKADMARFKEYIEKRGAASGAWRGEI</sequence>
<evidence type="ECO:0000259" key="1">
    <source>
        <dbReference type="Pfam" id="PF03364"/>
    </source>
</evidence>
<dbReference type="PANTHER" id="PTHR33824">
    <property type="entry name" value="POLYKETIDE CYCLASE/DEHYDRASE AND LIPID TRANSPORT SUPERFAMILY PROTEIN"/>
    <property type="match status" value="1"/>
</dbReference>
<reference evidence="2" key="1">
    <citation type="journal article" date="2014" name="Int. J. Syst. Evol. Microbiol.">
        <title>Complete genome sequence of Corynebacterium casei LMG S-19264T (=DSM 44701T), isolated from a smear-ripened cheese.</title>
        <authorList>
            <consortium name="US DOE Joint Genome Institute (JGI-PGF)"/>
            <person name="Walter F."/>
            <person name="Albersmeier A."/>
            <person name="Kalinowski J."/>
            <person name="Ruckert C."/>
        </authorList>
    </citation>
    <scope>NUCLEOTIDE SEQUENCE</scope>
    <source>
        <strain evidence="2">JCM 3091</strain>
    </source>
</reference>
<dbReference type="Pfam" id="PF03364">
    <property type="entry name" value="Polyketide_cyc"/>
    <property type="match status" value="1"/>
</dbReference>
<dbReference type="CDD" id="cd07817">
    <property type="entry name" value="SRPBCC_8"/>
    <property type="match status" value="1"/>
</dbReference>
<dbReference type="Gene3D" id="3.30.530.20">
    <property type="match status" value="1"/>
</dbReference>
<dbReference type="PANTHER" id="PTHR33824:SF7">
    <property type="entry name" value="POLYKETIDE CYCLASE_DEHYDRASE AND LIPID TRANSPORT SUPERFAMILY PROTEIN"/>
    <property type="match status" value="1"/>
</dbReference>
<comment type="caution">
    <text evidence="2">The sequence shown here is derived from an EMBL/GenBank/DDBJ whole genome shotgun (WGS) entry which is preliminary data.</text>
</comment>